<accession>A0A173R6S2</accession>
<dbReference type="GeneID" id="42785234"/>
<dbReference type="EMBL" id="CYYA01000001">
    <property type="protein sequence ID" value="CUM73319.1"/>
    <property type="molecule type" value="Genomic_DNA"/>
</dbReference>
<gene>
    <name evidence="1" type="ORF">ERS852448_00229</name>
</gene>
<dbReference type="PROSITE" id="PS51257">
    <property type="entry name" value="PROKAR_LIPOPROTEIN"/>
    <property type="match status" value="1"/>
</dbReference>
<dbReference type="Proteomes" id="UP000095492">
    <property type="component" value="Unassembled WGS sequence"/>
</dbReference>
<evidence type="ECO:0000313" key="1">
    <source>
        <dbReference type="EMBL" id="CUM73319.1"/>
    </source>
</evidence>
<proteinExistence type="predicted"/>
<dbReference type="PANTHER" id="PTHR43649">
    <property type="entry name" value="ARABINOSE-BINDING PROTEIN-RELATED"/>
    <property type="match status" value="1"/>
</dbReference>
<dbReference type="RefSeq" id="WP_021737617.1">
    <property type="nucleotide sequence ID" value="NZ_CABKSU010000006.1"/>
</dbReference>
<dbReference type="InterPro" id="IPR050490">
    <property type="entry name" value="Bact_solute-bd_prot1"/>
</dbReference>
<dbReference type="STRING" id="39490.ERS852448_00229"/>
<protein>
    <submittedName>
        <fullName evidence="1">Maltose-binding periplasmic proteins/domains</fullName>
    </submittedName>
</protein>
<sequence>MGMRKLHCKVMPALLSAVFLVVFLGGCTQKKSVAQQEPAKAELEVWTFFDKNVPGAYYVFLWDTLAEKYGYDINVKSYSTEQLKDKLKVALICNELPDIFLVWGGSYPGYLFDAGACMPVDDYISQAPFKEEYIQPYKDGVHYIIPCLSDGYEVLYGNQSLMTELGIDQIPQTWEELEMLVRQVAAYNAAHDTSYAALELGERDNYLGEMLYGMIVNRIDPYAYEKWENGTIDFMDPVFLEAAQKVEWLVQNHAFPENYMETGEAEAVRNFINKKAVLFSHQSAIIYHLIHNMGEHGFLVGQFPSCTETYNETYGQYLMDMNHSLTPGICINEKSEYKEDAAEICMEFSQQVNEINVTEYGYQNLMDLTYPQTSDVVKPVSDLNEMIASAKKITPDWYSQLPQETGDSWRNLTKKLFAGELNAQKFIEEAQKYMQKQQ</sequence>
<dbReference type="InterPro" id="IPR006059">
    <property type="entry name" value="SBP"/>
</dbReference>
<evidence type="ECO:0000313" key="2">
    <source>
        <dbReference type="Proteomes" id="UP000095492"/>
    </source>
</evidence>
<dbReference type="AlphaFoldDB" id="A0A173R6S2"/>
<dbReference type="Gene3D" id="3.40.190.10">
    <property type="entry name" value="Periplasmic binding protein-like II"/>
    <property type="match status" value="2"/>
</dbReference>
<dbReference type="PANTHER" id="PTHR43649:SF12">
    <property type="entry name" value="DIACETYLCHITOBIOSE BINDING PROTEIN DASA"/>
    <property type="match status" value="1"/>
</dbReference>
<name>A0A173R6S2_EUBRA</name>
<dbReference type="Pfam" id="PF13416">
    <property type="entry name" value="SBP_bac_8"/>
    <property type="match status" value="1"/>
</dbReference>
<dbReference type="SUPFAM" id="SSF53850">
    <property type="entry name" value="Periplasmic binding protein-like II"/>
    <property type="match status" value="1"/>
</dbReference>
<dbReference type="OrthoDB" id="1770711at2"/>
<reference evidence="1 2" key="1">
    <citation type="submission" date="2015-09" db="EMBL/GenBank/DDBJ databases">
        <authorList>
            <consortium name="Pathogen Informatics"/>
        </authorList>
    </citation>
    <scope>NUCLEOTIDE SEQUENCE [LARGE SCALE GENOMIC DNA]</scope>
    <source>
        <strain evidence="1 2">2789STDY5608891</strain>
    </source>
</reference>
<organism evidence="1 2">
    <name type="scientific">Eubacterium ramulus</name>
    <dbReference type="NCBI Taxonomy" id="39490"/>
    <lineage>
        <taxon>Bacteria</taxon>
        <taxon>Bacillati</taxon>
        <taxon>Bacillota</taxon>
        <taxon>Clostridia</taxon>
        <taxon>Eubacteriales</taxon>
        <taxon>Eubacteriaceae</taxon>
        <taxon>Eubacterium</taxon>
    </lineage>
</organism>